<dbReference type="NCBIfam" id="TIGR00026">
    <property type="entry name" value="hi_GC_TIGR00026"/>
    <property type="match status" value="1"/>
</dbReference>
<sequence>MTSVLGGVAGRVASRFLHDRRLARSPLPLYRAGLGWLLGPRVLMLEHRGRRSGVLRQVCLEVVDRPAAGTYRVVSGLGPSSQWYRNLLEDPRCRVSTGRVREATAMAYPVPQEVAGAALTRYAAQHPRSWEVLEQVIRPHLPAGVTYGDFLPMMDLVLEDRGDP</sequence>
<comment type="caution">
    <text evidence="1">The sequence shown here is derived from an EMBL/GenBank/DDBJ whole genome shotgun (WGS) entry which is preliminary data.</text>
</comment>
<organism evidence="1 2">
    <name type="scientific">Ornithinimicrobium tianjinense</name>
    <dbReference type="NCBI Taxonomy" id="1195761"/>
    <lineage>
        <taxon>Bacteria</taxon>
        <taxon>Bacillati</taxon>
        <taxon>Actinomycetota</taxon>
        <taxon>Actinomycetes</taxon>
        <taxon>Micrococcales</taxon>
        <taxon>Ornithinimicrobiaceae</taxon>
        <taxon>Ornithinimicrobium</taxon>
    </lineage>
</organism>
<evidence type="ECO:0000313" key="1">
    <source>
        <dbReference type="EMBL" id="GGF48928.1"/>
    </source>
</evidence>
<reference evidence="1" key="1">
    <citation type="journal article" date="2014" name="Int. J. Syst. Evol. Microbiol.">
        <title>Complete genome sequence of Corynebacterium casei LMG S-19264T (=DSM 44701T), isolated from a smear-ripened cheese.</title>
        <authorList>
            <consortium name="US DOE Joint Genome Institute (JGI-PGF)"/>
            <person name="Walter F."/>
            <person name="Albersmeier A."/>
            <person name="Kalinowski J."/>
            <person name="Ruckert C."/>
        </authorList>
    </citation>
    <scope>NUCLEOTIDE SEQUENCE</scope>
    <source>
        <strain evidence="1">CGMCC 1.12160</strain>
    </source>
</reference>
<dbReference type="Gene3D" id="2.30.110.10">
    <property type="entry name" value="Electron Transport, Fmn-binding Protein, Chain A"/>
    <property type="match status" value="1"/>
</dbReference>
<keyword evidence="2" id="KW-1185">Reference proteome</keyword>
<dbReference type="EMBL" id="BMEM01000002">
    <property type="protein sequence ID" value="GGF48928.1"/>
    <property type="molecule type" value="Genomic_DNA"/>
</dbReference>
<proteinExistence type="predicted"/>
<dbReference type="InterPro" id="IPR012349">
    <property type="entry name" value="Split_barrel_FMN-bd"/>
</dbReference>
<dbReference type="GO" id="GO:0016491">
    <property type="term" value="F:oxidoreductase activity"/>
    <property type="evidence" value="ECO:0007669"/>
    <property type="project" value="InterPro"/>
</dbReference>
<dbReference type="InterPro" id="IPR004378">
    <property type="entry name" value="F420H2_quin_Rdtase"/>
</dbReference>
<evidence type="ECO:0000313" key="2">
    <source>
        <dbReference type="Proteomes" id="UP000605670"/>
    </source>
</evidence>
<reference evidence="1" key="2">
    <citation type="submission" date="2020-09" db="EMBL/GenBank/DDBJ databases">
        <authorList>
            <person name="Sun Q."/>
            <person name="Zhou Y."/>
        </authorList>
    </citation>
    <scope>NUCLEOTIDE SEQUENCE</scope>
    <source>
        <strain evidence="1">CGMCC 1.12160</strain>
    </source>
</reference>
<evidence type="ECO:0008006" key="3">
    <source>
        <dbReference type="Google" id="ProtNLM"/>
    </source>
</evidence>
<gene>
    <name evidence="1" type="ORF">GCM10011366_15970</name>
</gene>
<accession>A0A917BKA8</accession>
<protein>
    <recommendedName>
        <fullName evidence="3">Deazaflavin-dependent oxidoreductase, nitroreductase family</fullName>
    </recommendedName>
</protein>
<dbReference type="Pfam" id="PF04075">
    <property type="entry name" value="F420H2_quin_red"/>
    <property type="match status" value="1"/>
</dbReference>
<name>A0A917BKA8_9MICO</name>
<dbReference type="Proteomes" id="UP000605670">
    <property type="component" value="Unassembled WGS sequence"/>
</dbReference>
<dbReference type="RefSeq" id="WP_188429663.1">
    <property type="nucleotide sequence ID" value="NZ_BAABKH010000001.1"/>
</dbReference>
<dbReference type="AlphaFoldDB" id="A0A917BKA8"/>